<accession>A0ABU6NYY5</accession>
<reference evidence="1 2" key="1">
    <citation type="submission" date="2023-03" db="EMBL/GenBank/DDBJ databases">
        <title>Bacillus Genome Sequencing.</title>
        <authorList>
            <person name="Dunlap C."/>
        </authorList>
    </citation>
    <scope>NUCLEOTIDE SEQUENCE [LARGE SCALE GENOMIC DNA]</scope>
    <source>
        <strain evidence="1 2">NRS-1717</strain>
    </source>
</reference>
<evidence type="ECO:0000313" key="1">
    <source>
        <dbReference type="EMBL" id="MED4402315.1"/>
    </source>
</evidence>
<proteinExistence type="predicted"/>
<sequence length="73" mass="9004">MIERKVVLLYGDILSPFKHIEKITTKYHQYYLRDKDKEDFSIDNYYEIWIDERYTGINARELRDYTPVILVKK</sequence>
<dbReference type="GeneID" id="301140428"/>
<name>A0ABU6NYY5_9BACI</name>
<dbReference type="Proteomes" id="UP001342826">
    <property type="component" value="Unassembled WGS sequence"/>
</dbReference>
<evidence type="ECO:0000313" key="2">
    <source>
        <dbReference type="Proteomes" id="UP001342826"/>
    </source>
</evidence>
<dbReference type="EMBL" id="JARTFS010000011">
    <property type="protein sequence ID" value="MED4402315.1"/>
    <property type="molecule type" value="Genomic_DNA"/>
</dbReference>
<organism evidence="1 2">
    <name type="scientific">Metabacillus fastidiosus</name>
    <dbReference type="NCBI Taxonomy" id="1458"/>
    <lineage>
        <taxon>Bacteria</taxon>
        <taxon>Bacillati</taxon>
        <taxon>Bacillota</taxon>
        <taxon>Bacilli</taxon>
        <taxon>Bacillales</taxon>
        <taxon>Bacillaceae</taxon>
        <taxon>Metabacillus</taxon>
    </lineage>
</organism>
<comment type="caution">
    <text evidence="1">The sequence shown here is derived from an EMBL/GenBank/DDBJ whole genome shotgun (WGS) entry which is preliminary data.</text>
</comment>
<protein>
    <recommendedName>
        <fullName evidence="3">GyrI-like small molecule binding domain-containing protein</fullName>
    </recommendedName>
</protein>
<evidence type="ECO:0008006" key="3">
    <source>
        <dbReference type="Google" id="ProtNLM"/>
    </source>
</evidence>
<keyword evidence="2" id="KW-1185">Reference proteome</keyword>
<dbReference type="RefSeq" id="WP_066227267.1">
    <property type="nucleotide sequence ID" value="NZ_JARTFQ010000005.1"/>
</dbReference>
<gene>
    <name evidence="1" type="ORF">P9271_13420</name>
</gene>